<name>A0A0C9RJY4_9HYME</name>
<reference evidence="1" key="1">
    <citation type="submission" date="2015-01" db="EMBL/GenBank/DDBJ databases">
        <title>Transcriptome Assembly of Fopius arisanus.</title>
        <authorList>
            <person name="Geib S."/>
        </authorList>
    </citation>
    <scope>NUCLEOTIDE SEQUENCE</scope>
</reference>
<dbReference type="AlphaFoldDB" id="A0A0C9RJY4"/>
<accession>A0A0C9RJY4</accession>
<dbReference type="EMBL" id="GBYB01007161">
    <property type="protein sequence ID" value="JAG76928.1"/>
    <property type="molecule type" value="Transcribed_RNA"/>
</dbReference>
<evidence type="ECO:0000313" key="1">
    <source>
        <dbReference type="EMBL" id="JAG76928.1"/>
    </source>
</evidence>
<proteinExistence type="predicted"/>
<feature type="non-terminal residue" evidence="1">
    <location>
        <position position="1"/>
    </location>
</feature>
<gene>
    <name evidence="1" type="ORF">g.1973</name>
</gene>
<protein>
    <submittedName>
        <fullName evidence="1">ORF c6417_g1_i1|g.1973 c6417_g1_i1|m.1973 type:5prime_partial len:120 (-) protein</fullName>
    </submittedName>
</protein>
<sequence length="119" mass="14108">QQYPLKSKTLRFSDHQMTHFFPSLLADSLSLSQKLNQLIDHSYFPNTKRKYEKTGEFPTHGSNLKIMAWISKPLDQIRQKFCIQKFPLILPAQKFPRKFHGKSRKIKQFLVFQQVNEKA</sequence>
<organism evidence="1">
    <name type="scientific">Fopius arisanus</name>
    <dbReference type="NCBI Taxonomy" id="64838"/>
    <lineage>
        <taxon>Eukaryota</taxon>
        <taxon>Metazoa</taxon>
        <taxon>Ecdysozoa</taxon>
        <taxon>Arthropoda</taxon>
        <taxon>Hexapoda</taxon>
        <taxon>Insecta</taxon>
        <taxon>Pterygota</taxon>
        <taxon>Neoptera</taxon>
        <taxon>Endopterygota</taxon>
        <taxon>Hymenoptera</taxon>
        <taxon>Apocrita</taxon>
        <taxon>Ichneumonoidea</taxon>
        <taxon>Braconidae</taxon>
        <taxon>Opiinae</taxon>
        <taxon>Fopius</taxon>
    </lineage>
</organism>